<feature type="compositionally biased region" description="Basic and acidic residues" evidence="1">
    <location>
        <begin position="906"/>
        <end position="917"/>
    </location>
</feature>
<gene>
    <name evidence="2" type="ORF">PSYICH_LOCUS14291</name>
</gene>
<sequence>MESQDVILAKLVLGYLKSENCKAAYREFLRTSSCLQQLDTSHNKYFATRFLGLTLEDILTEYSDLSQIIQGRLEATNYYNEDHPKESLVDQLLYLLNKVPASRPSTPGNSTPQGSYRDGGSPSHSDLDATRADTLPGNTHNKKSCSPRHRGFNRSVKKGPTTSSPIEKQNRSDVFNTEILAENLLINREFHEKIAQTINKVVERQFDTTVQEVMQETEQDPIFDKILDEIIGSSNNLMELSKGSESNNTITSTTNISQENKKDRNDYVEHNKEKQNNDSIKSNIDLQNASFKCPHQKSESSQQLTNLDSYILTNQCSVATNACIQNPVYINTVTGLLIPPLTTVVLNKSQPSPISTAILSEQDIMKMPIILKDDSKNTTIKKKGTKSTSVKTILPKPKIELAADAPKELKDYFKNYRPEEHTESPSTSKPTGLKHVIYPKTSKKSANPVKKSASNLDSNKSNKNNLPIISVDPIEDDDEEDEVIEILDSETKNKTPLSSDPVKKTTPKSGSHVRNLDFSTPLKLNVPKRKSDPTKNSEPASEQKKATKTLFKQSQSKIWDSDLRILLHSGENASPKKSAPTKKSKKKTKKNLNTTEQEGLLLEAAIKTPVKNDTDQTATTSEQIEESEVIPPNNTQSTQTNKIISPFKLNVSKNNIETKSEEIVSKFITPDMAKETTALPIKANRNITPMLETPFKYQHLPKTPGIATPMGFNDDGTPFTKMMLDANLKDMDISSIETPSLLNTPGFPPNTPGLDLISPYANRPTDYSTSSSYYQPSDNEQNKILEAQVREVEKASASINVVSEVLKVTDHVNIFNKNIIGKKNLSLIKKDLPDYEQSENSYSSEEEKDLSMEWCEKESNDTIIFKKKTETPKRTYSLRTRSKKNNSPMKKTSNTKKIIKRPAKVAKKELKNPESRGKKLPNSNPADITGDIKSIISQANEKSDMLSPEEPSMTAATPSQFSMLKDLESKRLRTIDSFKTTEPSSKPKKQVNGKFKIKPIPQVFTTKTGKKAESPRKRKRNKEMLRTVMNDLITSDDSEVHIESDDDEEEEKLKTDISTDKVDKQSSDVEAQNLIDGLKERGIHLMQNKSPKKSIDNRDIINTSDLQLETLDRDIFDNKSSEGEHISIIYDENKKGTTLKRAQEMETTEYIGKLYLESIDKEIDIHLKQTDFITLIDIKSAEKGSENTKDHLKDTEFKLEKQIKKKSENKVLNSKEQLTEKQEEISPKINTIEIQKSASILSCHSSKEDEDLMNFAITGKDKIEETASPKSSKKRRLSDDSESENSRTKMLKTLDVDSFLNKIHQKNFRPKK</sequence>
<feature type="compositionally biased region" description="Acidic residues" evidence="1">
    <location>
        <begin position="473"/>
        <end position="488"/>
    </location>
</feature>
<feature type="region of interest" description="Disordered" evidence="1">
    <location>
        <begin position="1260"/>
        <end position="1291"/>
    </location>
</feature>
<feature type="compositionally biased region" description="Low complexity" evidence="1">
    <location>
        <begin position="450"/>
        <end position="472"/>
    </location>
</feature>
<feature type="region of interest" description="Disordered" evidence="1">
    <location>
        <begin position="975"/>
        <end position="994"/>
    </location>
</feature>
<dbReference type="OrthoDB" id="6287635at2759"/>
<evidence type="ECO:0000313" key="3">
    <source>
        <dbReference type="Proteomes" id="UP001153636"/>
    </source>
</evidence>
<organism evidence="2 3">
    <name type="scientific">Psylliodes chrysocephalus</name>
    <dbReference type="NCBI Taxonomy" id="3402493"/>
    <lineage>
        <taxon>Eukaryota</taxon>
        <taxon>Metazoa</taxon>
        <taxon>Ecdysozoa</taxon>
        <taxon>Arthropoda</taxon>
        <taxon>Hexapoda</taxon>
        <taxon>Insecta</taxon>
        <taxon>Pterygota</taxon>
        <taxon>Neoptera</taxon>
        <taxon>Endopterygota</taxon>
        <taxon>Coleoptera</taxon>
        <taxon>Polyphaga</taxon>
        <taxon>Cucujiformia</taxon>
        <taxon>Chrysomeloidea</taxon>
        <taxon>Chrysomelidae</taxon>
        <taxon>Galerucinae</taxon>
        <taxon>Alticini</taxon>
        <taxon>Psylliodes</taxon>
    </lineage>
</organism>
<protein>
    <submittedName>
        <fullName evidence="2">Uncharacterized protein</fullName>
    </submittedName>
</protein>
<evidence type="ECO:0000256" key="1">
    <source>
        <dbReference type="SAM" id="MobiDB-lite"/>
    </source>
</evidence>
<proteinExistence type="predicted"/>
<feature type="region of interest" description="Disordered" evidence="1">
    <location>
        <begin position="239"/>
        <end position="263"/>
    </location>
</feature>
<name>A0A9P0D5Q2_9CUCU</name>
<feature type="compositionally biased region" description="Basic residues" evidence="1">
    <location>
        <begin position="893"/>
        <end position="905"/>
    </location>
</feature>
<feature type="compositionally biased region" description="Polar residues" evidence="1">
    <location>
        <begin position="160"/>
        <end position="170"/>
    </location>
</feature>
<reference evidence="2" key="1">
    <citation type="submission" date="2022-01" db="EMBL/GenBank/DDBJ databases">
        <authorList>
            <person name="King R."/>
        </authorList>
    </citation>
    <scope>NUCLEOTIDE SEQUENCE</scope>
</reference>
<dbReference type="EMBL" id="OV651820">
    <property type="protein sequence ID" value="CAH1114405.1"/>
    <property type="molecule type" value="Genomic_DNA"/>
</dbReference>
<dbReference type="Proteomes" id="UP001153636">
    <property type="component" value="Chromosome 8"/>
</dbReference>
<feature type="compositionally biased region" description="Basic residues" evidence="1">
    <location>
        <begin position="579"/>
        <end position="590"/>
    </location>
</feature>
<feature type="region of interest" description="Disordered" evidence="1">
    <location>
        <begin position="569"/>
        <end position="639"/>
    </location>
</feature>
<feature type="region of interest" description="Disordered" evidence="1">
    <location>
        <begin position="100"/>
        <end position="170"/>
    </location>
</feature>
<feature type="region of interest" description="Disordered" evidence="1">
    <location>
        <begin position="1035"/>
        <end position="1066"/>
    </location>
</feature>
<accession>A0A9P0D5Q2</accession>
<feature type="compositionally biased region" description="Basic residues" evidence="1">
    <location>
        <begin position="140"/>
        <end position="157"/>
    </location>
</feature>
<feature type="region of interest" description="Disordered" evidence="1">
    <location>
        <begin position="880"/>
        <end position="965"/>
    </location>
</feature>
<feature type="compositionally biased region" description="Low complexity" evidence="1">
    <location>
        <begin position="244"/>
        <end position="258"/>
    </location>
</feature>
<feature type="compositionally biased region" description="Basic and acidic residues" evidence="1">
    <location>
        <begin position="529"/>
        <end position="545"/>
    </location>
</feature>
<evidence type="ECO:0000313" key="2">
    <source>
        <dbReference type="EMBL" id="CAH1114405.1"/>
    </source>
</evidence>
<feature type="compositionally biased region" description="Basic and acidic residues" evidence="1">
    <location>
        <begin position="1051"/>
        <end position="1066"/>
    </location>
</feature>
<keyword evidence="3" id="KW-1185">Reference proteome</keyword>
<feature type="compositionally biased region" description="Polar residues" evidence="1">
    <location>
        <begin position="103"/>
        <end position="114"/>
    </location>
</feature>
<feature type="region of interest" description="Disordered" evidence="1">
    <location>
        <begin position="418"/>
        <end position="553"/>
    </location>
</feature>